<accession>A0ABW4IBP1</accession>
<dbReference type="InterPro" id="IPR029062">
    <property type="entry name" value="Class_I_gatase-like"/>
</dbReference>
<keyword evidence="1" id="KW-0812">Transmembrane</keyword>
<keyword evidence="4" id="KW-1185">Reference proteome</keyword>
<sequence>MKFHYPEFLFGLFLIAVPLIIHLFNFRKFKKIYFSNTQMLEEIKIQTSSWEKLKERLVLLSRILAVIFLVLAFSKPYFPGKEAADTMANDIVSIYVDNSYSMEAVSEGGSLFEEAKKKAVEVADAFPYNAKFQLLSNDLLGSQNRLLNRDEFLAELDSLNISPISNNFQRVLLRQSNFLRDYQTFNKYGFLVSDFQEDGVLTKMPLDSTISYKLVKLEAHPIPNVSVDSVWFITPIHQPNASEKLVFKIRNHSPKAVNNVAVNLHINGSLKSIANVSVKAESEIQDTLSFSGLSSGWHKAQLTIKDYPVVFDDKLYFTFEVKPTLAVTIISNEAKNNYFSQVFSTDAFFEVNNISESAINYNAFKQNSLIVLNRLTNVSEGLSQQLKSYVQNGGNLSVFLPLDANLESYRSFLTTLQADYPVALKKDTVKADKINLQHSLFTNLFDGKTAHFDLPRSSEYFVLSQQSRTTKTTLLSEGNLSLLNVYQLGKGNIYLSAYPIDAQVSNFAVHGLFLPTLFKMAMSSRVEDQLFYTIDHSESLVLRNVNVAESDVLKLKNGLDEIIPQVRNTENGTLLYFADQIKKAGFYELLNADKLLQITAFNDSRKESHNKYYTDVALKNVFGLSSSEIFNNPKSSISNLIKDDNLGTSLWKLCLILALLFLAVEILLIRFLKVNRTAKAS</sequence>
<name>A0ABW4IBP1_9SPHI</name>
<reference evidence="4" key="1">
    <citation type="journal article" date="2019" name="Int. J. Syst. Evol. Microbiol.">
        <title>The Global Catalogue of Microorganisms (GCM) 10K type strain sequencing project: providing services to taxonomists for standard genome sequencing and annotation.</title>
        <authorList>
            <consortium name="The Broad Institute Genomics Platform"/>
            <consortium name="The Broad Institute Genome Sequencing Center for Infectious Disease"/>
            <person name="Wu L."/>
            <person name="Ma J."/>
        </authorList>
    </citation>
    <scope>NUCLEOTIDE SEQUENCE [LARGE SCALE GENOMIC DNA]</scope>
    <source>
        <strain evidence="4">CCUG 53762</strain>
    </source>
</reference>
<keyword evidence="1" id="KW-0472">Membrane</keyword>
<protein>
    <submittedName>
        <fullName evidence="3">BatA domain-containing protein</fullName>
    </submittedName>
</protein>
<evidence type="ECO:0000313" key="4">
    <source>
        <dbReference type="Proteomes" id="UP001597118"/>
    </source>
</evidence>
<dbReference type="EMBL" id="JBHUDG010000015">
    <property type="protein sequence ID" value="MFD1630165.1"/>
    <property type="molecule type" value="Genomic_DNA"/>
</dbReference>
<comment type="caution">
    <text evidence="3">The sequence shown here is derived from an EMBL/GenBank/DDBJ whole genome shotgun (WGS) entry which is preliminary data.</text>
</comment>
<feature type="transmembrane region" description="Helical" evidence="1">
    <location>
        <begin position="57"/>
        <end position="78"/>
    </location>
</feature>
<dbReference type="InterPro" id="IPR011933">
    <property type="entry name" value="Double_TM_dom"/>
</dbReference>
<feature type="transmembrane region" description="Helical" evidence="1">
    <location>
        <begin position="6"/>
        <end position="26"/>
    </location>
</feature>
<dbReference type="Proteomes" id="UP001597118">
    <property type="component" value="Unassembled WGS sequence"/>
</dbReference>
<dbReference type="PANTHER" id="PTHR37464:SF1">
    <property type="entry name" value="BLL2463 PROTEIN"/>
    <property type="match status" value="1"/>
</dbReference>
<evidence type="ECO:0000259" key="2">
    <source>
        <dbReference type="Pfam" id="PF07584"/>
    </source>
</evidence>
<dbReference type="RefSeq" id="WP_379662542.1">
    <property type="nucleotide sequence ID" value="NZ_JBHUDG010000015.1"/>
</dbReference>
<gene>
    <name evidence="3" type="ORF">ACFSAH_09765</name>
</gene>
<organism evidence="3 4">
    <name type="scientific">Pseudopedobacter beijingensis</name>
    <dbReference type="NCBI Taxonomy" id="1207056"/>
    <lineage>
        <taxon>Bacteria</taxon>
        <taxon>Pseudomonadati</taxon>
        <taxon>Bacteroidota</taxon>
        <taxon>Sphingobacteriia</taxon>
        <taxon>Sphingobacteriales</taxon>
        <taxon>Sphingobacteriaceae</taxon>
        <taxon>Pseudopedobacter</taxon>
    </lineage>
</organism>
<keyword evidence="1" id="KW-1133">Transmembrane helix</keyword>
<dbReference type="InterPro" id="IPR024163">
    <property type="entry name" value="Aerotolerance_reg_N"/>
</dbReference>
<dbReference type="SUPFAM" id="SSF52317">
    <property type="entry name" value="Class I glutamine amidotransferase-like"/>
    <property type="match status" value="1"/>
</dbReference>
<dbReference type="NCBIfam" id="TIGR02226">
    <property type="entry name" value="two_anch"/>
    <property type="match status" value="1"/>
</dbReference>
<feature type="transmembrane region" description="Helical" evidence="1">
    <location>
        <begin position="650"/>
        <end position="672"/>
    </location>
</feature>
<evidence type="ECO:0000256" key="1">
    <source>
        <dbReference type="SAM" id="Phobius"/>
    </source>
</evidence>
<evidence type="ECO:0000313" key="3">
    <source>
        <dbReference type="EMBL" id="MFD1630165.1"/>
    </source>
</evidence>
<dbReference type="Pfam" id="PF07584">
    <property type="entry name" value="BatA"/>
    <property type="match status" value="1"/>
</dbReference>
<dbReference type="PANTHER" id="PTHR37464">
    <property type="entry name" value="BLL2463 PROTEIN"/>
    <property type="match status" value="1"/>
</dbReference>
<proteinExistence type="predicted"/>
<feature type="domain" description="Aerotolerance regulator N-terminal" evidence="2">
    <location>
        <begin position="1"/>
        <end position="76"/>
    </location>
</feature>